<evidence type="ECO:0000313" key="2">
    <source>
        <dbReference type="Proteomes" id="UP001162480"/>
    </source>
</evidence>
<name>A0AA36BAM2_OCTVU</name>
<proteinExistence type="predicted"/>
<dbReference type="EMBL" id="OX597825">
    <property type="protein sequence ID" value="CAI9730915.1"/>
    <property type="molecule type" value="Genomic_DNA"/>
</dbReference>
<reference evidence="1" key="1">
    <citation type="submission" date="2023-08" db="EMBL/GenBank/DDBJ databases">
        <authorList>
            <person name="Alioto T."/>
            <person name="Alioto T."/>
            <person name="Gomez Garrido J."/>
        </authorList>
    </citation>
    <scope>NUCLEOTIDE SEQUENCE</scope>
</reference>
<gene>
    <name evidence="1" type="ORF">OCTVUL_1B030568</name>
</gene>
<organism evidence="1 2">
    <name type="scientific">Octopus vulgaris</name>
    <name type="common">Common octopus</name>
    <dbReference type="NCBI Taxonomy" id="6645"/>
    <lineage>
        <taxon>Eukaryota</taxon>
        <taxon>Metazoa</taxon>
        <taxon>Spiralia</taxon>
        <taxon>Lophotrochozoa</taxon>
        <taxon>Mollusca</taxon>
        <taxon>Cephalopoda</taxon>
        <taxon>Coleoidea</taxon>
        <taxon>Octopodiformes</taxon>
        <taxon>Octopoda</taxon>
        <taxon>Incirrata</taxon>
        <taxon>Octopodidae</taxon>
        <taxon>Octopus</taxon>
    </lineage>
</organism>
<dbReference type="AlphaFoldDB" id="A0AA36BAM2"/>
<evidence type="ECO:0000313" key="1">
    <source>
        <dbReference type="EMBL" id="CAI9730915.1"/>
    </source>
</evidence>
<protein>
    <submittedName>
        <fullName evidence="1">Uncharacterized protein</fullName>
    </submittedName>
</protein>
<sequence length="119" mass="13856">MEKNSQYNIVIAKCECITKTFAKSTLDLFYRILPLDADFGSVYRHLSLLLNANASISVIKLIMVTTTDIHGDGYQDLKSQRRTNFSTTVINYKLFEETPEHHSFRRRGELLLRLLLPWF</sequence>
<dbReference type="Proteomes" id="UP001162480">
    <property type="component" value="Chromosome 12"/>
</dbReference>
<accession>A0AA36BAM2</accession>
<keyword evidence="2" id="KW-1185">Reference proteome</keyword>